<dbReference type="STRING" id="1413210.U472_05755"/>
<accession>A0A285HMF2</accession>
<dbReference type="EMBL" id="OBDZ01000021">
    <property type="protein sequence ID" value="SNY36867.1"/>
    <property type="molecule type" value="Genomic_DNA"/>
</dbReference>
<dbReference type="OrthoDB" id="3401376at2"/>
<protein>
    <recommendedName>
        <fullName evidence="3">DUF3866 domain-containing protein</fullName>
    </recommendedName>
</protein>
<dbReference type="Proteomes" id="UP000219573">
    <property type="component" value="Unassembled WGS sequence"/>
</dbReference>
<gene>
    <name evidence="1" type="ORF">SAMN06265827_12148</name>
</gene>
<name>A0A285HMF2_9FIRM</name>
<proteinExistence type="predicted"/>
<evidence type="ECO:0000313" key="1">
    <source>
        <dbReference type="EMBL" id="SNY36867.1"/>
    </source>
</evidence>
<evidence type="ECO:0008006" key="3">
    <source>
        <dbReference type="Google" id="ProtNLM"/>
    </source>
</evidence>
<dbReference type="InterPro" id="IPR024479">
    <property type="entry name" value="DUF3866"/>
</dbReference>
<dbReference type="Pfam" id="PF12982">
    <property type="entry name" value="DUF3866"/>
    <property type="match status" value="1"/>
</dbReference>
<dbReference type="AlphaFoldDB" id="A0A285HMF2"/>
<organism evidence="1 2">
    <name type="scientific">Orenia metallireducens</name>
    <dbReference type="NCBI Taxonomy" id="1413210"/>
    <lineage>
        <taxon>Bacteria</taxon>
        <taxon>Bacillati</taxon>
        <taxon>Bacillota</taxon>
        <taxon>Clostridia</taxon>
        <taxon>Halanaerobiales</taxon>
        <taxon>Halobacteroidaceae</taxon>
        <taxon>Orenia</taxon>
    </lineage>
</organism>
<dbReference type="RefSeq" id="WP_097018670.1">
    <property type="nucleotide sequence ID" value="NZ_OBDZ01000021.1"/>
</dbReference>
<sequence length="359" mass="39428">MIEVRQGKVVEILSQREGLTTVQLEIEGEQKKGIGYDNLIGEIREGDQVVVNTTATSLNLGTGGYDFIIYILNQSRERAKKGHIMKLRYTPYQIQTFSAEEQNSPYHERINNFHSLSGTPVIVGTLHSMLAPIAVMAKVSSPKAKITYIMTDGAALPLRFSNMVHYLKGEGIIDNTVTIGHAFGGDLEAVNIYSGLISAYEISEADIIVVCMGPGIVGTGTKYGFSGVEQANILNAVYQLGGSPIAVPRIGFGDKRERHYGLSHHSRTTLGELTMVECKVGIPYLDRKKAALIKEQLIEAGINNKHQILYYEGDKVLKELEGLDFNLKTMGRGLKEEKEYFMTAGIAGVIASEELRKDG</sequence>
<keyword evidence="2" id="KW-1185">Reference proteome</keyword>
<evidence type="ECO:0000313" key="2">
    <source>
        <dbReference type="Proteomes" id="UP000219573"/>
    </source>
</evidence>
<reference evidence="2" key="1">
    <citation type="submission" date="2017-09" db="EMBL/GenBank/DDBJ databases">
        <authorList>
            <person name="Varghese N."/>
            <person name="Submissions S."/>
        </authorList>
    </citation>
    <scope>NUCLEOTIDE SEQUENCE [LARGE SCALE GENOMIC DNA]</scope>
    <source>
        <strain evidence="2">MSL47</strain>
    </source>
</reference>